<feature type="region of interest" description="Disordered" evidence="1">
    <location>
        <begin position="1"/>
        <end position="165"/>
    </location>
</feature>
<evidence type="ECO:0000313" key="2">
    <source>
        <dbReference type="EMBL" id="KDQ34074.1"/>
    </source>
</evidence>
<accession>A0A067P1N6</accession>
<dbReference type="Proteomes" id="UP000027073">
    <property type="component" value="Unassembled WGS sequence"/>
</dbReference>
<organism evidence="2 3">
    <name type="scientific">Pleurotus ostreatus (strain PC15)</name>
    <name type="common">Oyster mushroom</name>
    <dbReference type="NCBI Taxonomy" id="1137138"/>
    <lineage>
        <taxon>Eukaryota</taxon>
        <taxon>Fungi</taxon>
        <taxon>Dikarya</taxon>
        <taxon>Basidiomycota</taxon>
        <taxon>Agaricomycotina</taxon>
        <taxon>Agaricomycetes</taxon>
        <taxon>Agaricomycetidae</taxon>
        <taxon>Agaricales</taxon>
        <taxon>Pleurotineae</taxon>
        <taxon>Pleurotaceae</taxon>
        <taxon>Pleurotus</taxon>
    </lineage>
</organism>
<feature type="compositionally biased region" description="Basic and acidic residues" evidence="1">
    <location>
        <begin position="468"/>
        <end position="479"/>
    </location>
</feature>
<evidence type="ECO:0000313" key="3">
    <source>
        <dbReference type="Proteomes" id="UP000027073"/>
    </source>
</evidence>
<dbReference type="InParanoid" id="A0A067P1N6"/>
<name>A0A067P1N6_PLEO1</name>
<evidence type="ECO:0000256" key="1">
    <source>
        <dbReference type="SAM" id="MobiDB-lite"/>
    </source>
</evidence>
<feature type="compositionally biased region" description="Basic and acidic residues" evidence="1">
    <location>
        <begin position="410"/>
        <end position="448"/>
    </location>
</feature>
<dbReference type="EMBL" id="KL198004">
    <property type="protein sequence ID" value="KDQ34074.1"/>
    <property type="molecule type" value="Genomic_DNA"/>
</dbReference>
<protein>
    <submittedName>
        <fullName evidence="2">Uncharacterized protein</fullName>
    </submittedName>
</protein>
<proteinExistence type="predicted"/>
<feature type="region of interest" description="Disordered" evidence="1">
    <location>
        <begin position="178"/>
        <end position="198"/>
    </location>
</feature>
<feature type="region of interest" description="Disordered" evidence="1">
    <location>
        <begin position="410"/>
        <end position="479"/>
    </location>
</feature>
<feature type="compositionally biased region" description="Basic and acidic residues" evidence="1">
    <location>
        <begin position="1"/>
        <end position="11"/>
    </location>
</feature>
<feature type="compositionally biased region" description="Acidic residues" evidence="1">
    <location>
        <begin position="115"/>
        <end position="124"/>
    </location>
</feature>
<dbReference type="VEuPathDB" id="FungiDB:PLEOSDRAFT_164008"/>
<dbReference type="AlphaFoldDB" id="A0A067P1N6"/>
<feature type="compositionally biased region" description="Low complexity" evidence="1">
    <location>
        <begin position="25"/>
        <end position="47"/>
    </location>
</feature>
<feature type="compositionally biased region" description="Polar residues" evidence="1">
    <location>
        <begin position="150"/>
        <end position="165"/>
    </location>
</feature>
<sequence length="479" mass="53912">MPRTVKSDSRARGTGSNQTPHTRLSRLTPTPRVTRSSSRVTVSPTSTGAHAASHTPRPPTRRSKRRIRKRGPGGSLATHKSDAGTSSSSSTHERGAGANTNSKPRTTKKPRLEDFVTDSEDNEGYEGIHPEASAEDDGLGLEQAHEMDVSESQDTPSQPSYLNNDSLMQDVGQLKAPSTLTHQTDEYSPPSTQDETRRRTRHYGLLGERAASPFDEDVWKDWILTPLELRHSQAPREPEYDGFPGPGPLPPIPCVVRFDIVMRYPAKSLCMIGCARSDVSNGWVVTHSKSLIIDIDEAREFVDTIRYRADVTELLGEGREDALRLEYHYQTWFEDTIFEHPWLLDLQKRYRSTYSLKSTLSEYEDGEILPRGTLTRNGSWNHRVQGELTEKAGFIRRMELHERYKLENEDAEGKAVGKEVGKDGGKEEVGERADEEKHGNDDERHNHLLPEGWRNLAQLPGNQPPHSSSHDTRPTFRAR</sequence>
<reference evidence="3" key="1">
    <citation type="journal article" date="2014" name="Proc. Natl. Acad. Sci. U.S.A.">
        <title>Extensive sampling of basidiomycete genomes demonstrates inadequacy of the white-rot/brown-rot paradigm for wood decay fungi.</title>
        <authorList>
            <person name="Riley R."/>
            <person name="Salamov A.A."/>
            <person name="Brown D.W."/>
            <person name="Nagy L.G."/>
            <person name="Floudas D."/>
            <person name="Held B.W."/>
            <person name="Levasseur A."/>
            <person name="Lombard V."/>
            <person name="Morin E."/>
            <person name="Otillar R."/>
            <person name="Lindquist E.A."/>
            <person name="Sun H."/>
            <person name="LaButti K.M."/>
            <person name="Schmutz J."/>
            <person name="Jabbour D."/>
            <person name="Luo H."/>
            <person name="Baker S.E."/>
            <person name="Pisabarro A.G."/>
            <person name="Walton J.D."/>
            <person name="Blanchette R.A."/>
            <person name="Henrissat B."/>
            <person name="Martin F."/>
            <person name="Cullen D."/>
            <person name="Hibbett D.S."/>
            <person name="Grigoriev I.V."/>
        </authorList>
    </citation>
    <scope>NUCLEOTIDE SEQUENCE [LARGE SCALE GENOMIC DNA]</scope>
    <source>
        <strain evidence="3">PC15</strain>
    </source>
</reference>
<dbReference type="HOGENOM" id="CLU_569996_0_0_1"/>
<feature type="compositionally biased region" description="Basic residues" evidence="1">
    <location>
        <begin position="59"/>
        <end position="71"/>
    </location>
</feature>
<gene>
    <name evidence="2" type="ORF">PLEOSDRAFT_164008</name>
</gene>